<name>A0A6C0JWV0_9ZZZZ</name>
<protein>
    <submittedName>
        <fullName evidence="1">Uncharacterized protein</fullName>
    </submittedName>
</protein>
<organism evidence="1">
    <name type="scientific">viral metagenome</name>
    <dbReference type="NCBI Taxonomy" id="1070528"/>
    <lineage>
        <taxon>unclassified sequences</taxon>
        <taxon>metagenomes</taxon>
        <taxon>organismal metagenomes</taxon>
    </lineage>
</organism>
<dbReference type="AlphaFoldDB" id="A0A6C0JWV0"/>
<sequence length="52" mass="5887">MKWGLRPQPPRAGTAHGTRAARLLSNASAMFLPFHFFYLGELCKLHLFISTK</sequence>
<proteinExistence type="predicted"/>
<reference evidence="1" key="1">
    <citation type="journal article" date="2020" name="Nature">
        <title>Giant virus diversity and host interactions through global metagenomics.</title>
        <authorList>
            <person name="Schulz F."/>
            <person name="Roux S."/>
            <person name="Paez-Espino D."/>
            <person name="Jungbluth S."/>
            <person name="Walsh D.A."/>
            <person name="Denef V.J."/>
            <person name="McMahon K.D."/>
            <person name="Konstantinidis K.T."/>
            <person name="Eloe-Fadrosh E.A."/>
            <person name="Kyrpides N.C."/>
            <person name="Woyke T."/>
        </authorList>
    </citation>
    <scope>NUCLEOTIDE SEQUENCE</scope>
    <source>
        <strain evidence="1">GVMAG-S-1101164-67</strain>
    </source>
</reference>
<evidence type="ECO:0000313" key="1">
    <source>
        <dbReference type="EMBL" id="QHU10235.1"/>
    </source>
</evidence>
<accession>A0A6C0JWV0</accession>
<dbReference type="EMBL" id="MN740751">
    <property type="protein sequence ID" value="QHU10235.1"/>
    <property type="molecule type" value="Genomic_DNA"/>
</dbReference>